<evidence type="ECO:0000259" key="3">
    <source>
        <dbReference type="Pfam" id="PF13699"/>
    </source>
</evidence>
<feature type="transmembrane region" description="Helical" evidence="2">
    <location>
        <begin position="687"/>
        <end position="708"/>
    </location>
</feature>
<proteinExistence type="predicted"/>
<dbReference type="SUPFAM" id="SSF48371">
    <property type="entry name" value="ARM repeat"/>
    <property type="match status" value="1"/>
</dbReference>
<feature type="transmembrane region" description="Helical" evidence="2">
    <location>
        <begin position="1017"/>
        <end position="1039"/>
    </location>
</feature>
<evidence type="ECO:0000313" key="5">
    <source>
        <dbReference type="Proteomes" id="UP001163719"/>
    </source>
</evidence>
<feature type="transmembrane region" description="Helical" evidence="2">
    <location>
        <begin position="988"/>
        <end position="1011"/>
    </location>
</feature>
<feature type="transmembrane region" description="Helical" evidence="2">
    <location>
        <begin position="650"/>
        <end position="675"/>
    </location>
</feature>
<reference evidence="4" key="1">
    <citation type="submission" date="2022-10" db="EMBL/GenBank/DDBJ databases">
        <title>Chryseobacterium babae sp. nov. isolated from the gut of the beetle Oryctes rhinoceros, and Chryseobacterium kimseyorum sp. nov., isolated from a stick insect rearing cage.</title>
        <authorList>
            <person name="Shelomi M."/>
            <person name="Han C.-J."/>
            <person name="Chen W.-M."/>
            <person name="Chen H.-K."/>
            <person name="Liaw S.-J."/>
            <person name="Muhle E."/>
            <person name="Clermont D."/>
        </authorList>
    </citation>
    <scope>NUCLEOTIDE SEQUENCE</scope>
    <source>
        <strain evidence="4">WLa1L2M3</strain>
    </source>
</reference>
<comment type="caution">
    <text evidence="4">The sequence shown here is derived from an EMBL/GenBank/DDBJ whole genome shotgun (WGS) entry which is preliminary data.</text>
</comment>
<accession>A0ABT3HRM5</accession>
<evidence type="ECO:0000256" key="2">
    <source>
        <dbReference type="SAM" id="Phobius"/>
    </source>
</evidence>
<dbReference type="Proteomes" id="UP001163719">
    <property type="component" value="Unassembled WGS sequence"/>
</dbReference>
<organism evidence="4 5">
    <name type="scientific">Chryseobacterium oryctis</name>
    <dbReference type="NCBI Taxonomy" id="2952618"/>
    <lineage>
        <taxon>Bacteria</taxon>
        <taxon>Pseudomonadati</taxon>
        <taxon>Bacteroidota</taxon>
        <taxon>Flavobacteriia</taxon>
        <taxon>Flavobacteriales</taxon>
        <taxon>Weeksellaceae</taxon>
        <taxon>Chryseobacterium group</taxon>
        <taxon>Chryseobacterium</taxon>
    </lineage>
</organism>
<keyword evidence="2" id="KW-0812">Transmembrane</keyword>
<dbReference type="InterPro" id="IPR032871">
    <property type="entry name" value="AHH_dom_containing"/>
</dbReference>
<feature type="domain" description="eCIS core" evidence="3">
    <location>
        <begin position="175"/>
        <end position="250"/>
    </location>
</feature>
<keyword evidence="5" id="KW-1185">Reference proteome</keyword>
<name>A0ABT3HRM5_9FLAO</name>
<feature type="region of interest" description="Disordered" evidence="1">
    <location>
        <begin position="879"/>
        <end position="955"/>
    </location>
</feature>
<dbReference type="InterPro" id="IPR016024">
    <property type="entry name" value="ARM-type_fold"/>
</dbReference>
<dbReference type="InterPro" id="IPR025295">
    <property type="entry name" value="eCIS_core_dom"/>
</dbReference>
<evidence type="ECO:0000313" key="4">
    <source>
        <dbReference type="EMBL" id="MCW3162441.1"/>
    </source>
</evidence>
<feature type="transmembrane region" description="Helical" evidence="2">
    <location>
        <begin position="505"/>
        <end position="532"/>
    </location>
</feature>
<keyword evidence="2" id="KW-1133">Transmembrane helix</keyword>
<evidence type="ECO:0000256" key="1">
    <source>
        <dbReference type="SAM" id="MobiDB-lite"/>
    </source>
</evidence>
<dbReference type="RefSeq" id="WP_264744358.1">
    <property type="nucleotide sequence ID" value="NZ_JAPDHV010000007.1"/>
</dbReference>
<sequence>MEKVVSTQEKVLSKKSNSSFFKPVIQKKLSIGTANDVFEAEADSVAEKVLNTSSETNQFNTQATPLVQKKCAQCEEEERLRRKPLAEDVSHFVQRSSLIDSSEISTSEHKISHTTPLVQKKCAQCEEEERMRRKEMNEVPQNVVQKYSHFNSPEALAPSYLENQIRSSQGSGQMMDNNTKGFMESRFGVDFSSVRIHTDSQASTMSKELNARAFTVGNDVYFNQGEYSPSTSSGKFLLAHELTHTIQQGGSNIKKLPIQSTKDQKIQRNILTRIGGGIADAASTAWDYTGGAVIRFGGRVIEWVEDRAEDIINSIAPGLLNFLRSSIWEPIRDMIARGLDTLTGGLFSRLQEEGLSGILHEFVDGIMQSLQGTIADACRSFAQIAEKISNFISRLGSGALARLRSVFNRVSSFFSSIWSEYGRPAMDAIRHFASDAWNWIVEKVNWLWDLIEPIRNAIERAWNWIKRIFNIAWESVNSVWDWIVEKATQAWNWIKEAIEPIRVPLMIIGGILVMLSPLGPFVLIGATVYGIYRAVQWVRTNWNNEVFVRFRNYIQQNILTPIQQGIEQLRNLVNSALQWINSVFQQLQAAFQSLVNAVIQSSIFTFLRSIVQSVANMIQEVSSWIATQCIRIGEFIADIAQRVWALIRPFVSIVAKLIILATYPWLIPIVLTAWYWRILPDCFKPPIINFVLRIMIGVLRAMPNFAMFGETWVQVKGRIIAFLQEMFAASDEEKTAAVNRVAVMVSEMDLTLLSNQVAAARGAPGEFEGQMEEELIGVDLTTPLPFERTSVDAATPALSDQLQESGIAESIHPDDAALFGRREFTEQHIGVDSIGDFTPSEQLQEAIMSRTGEDGTVEFGNSTDSSRTVHGILSEMIPAGGGIGGEEGTTESADSATGDGGVSHAAPLSHEEETESRLQQMMAQSSEEISRQPCTMPEASSEGRRETGASAFPEAAKFGPLTRSQRARYTLNQMYNGIGHWWQCNRSWLIPAILGVIIVLVLVEILTGGAITAALPAIFSALGPIMIGVAVIRSSYYLGEYVYKSIAGDIQGASKSLARAFAVAAVEAIFALLGSSAFWGRIRDGAKGAAKLAGAAISATGRVIARTGRVGARLVRGITEAGHYVLQTTRAMVSRGRLIMSGVRGRIGQGVRTLEELGERLFSRVRFRRFRIRFNRGWFRLEGYINPWVLLATGELQFIEQNRLRPAGGGGLLDDTVRLGDEVLIGSGSSRGIIVGVERTPSRFVDELGSLSRSARVDEFRGLRGSVGSRLSAADRLRIIQNGETTAALRRGISGVQPANFQAHHIVPRELRGAFDDFFTRIGFNIEDGARNGIMVAPDLSTRAAAITLNPSLASQFGNSALHLGSHPNYTARMASELTTIRTALDANLITEAQALSRLDAVIGRARTAISNGGGIHINNVVF</sequence>
<gene>
    <name evidence="4" type="ORF">OH806_14315</name>
</gene>
<feature type="compositionally biased region" description="Polar residues" evidence="1">
    <location>
        <begin position="917"/>
        <end position="927"/>
    </location>
</feature>
<dbReference type="Pfam" id="PF13699">
    <property type="entry name" value="eCIS_core"/>
    <property type="match status" value="1"/>
</dbReference>
<keyword evidence="2" id="KW-0472">Membrane</keyword>
<protein>
    <submittedName>
        <fullName evidence="4">DUF4157 domain-containing protein</fullName>
    </submittedName>
</protein>
<dbReference type="Pfam" id="PF14412">
    <property type="entry name" value="AHH"/>
    <property type="match status" value="1"/>
</dbReference>
<dbReference type="Gene3D" id="1.20.120.20">
    <property type="entry name" value="Apolipoprotein"/>
    <property type="match status" value="1"/>
</dbReference>
<feature type="transmembrane region" description="Helical" evidence="2">
    <location>
        <begin position="1060"/>
        <end position="1079"/>
    </location>
</feature>
<dbReference type="EMBL" id="JAPDHV010000007">
    <property type="protein sequence ID" value="MCW3162441.1"/>
    <property type="molecule type" value="Genomic_DNA"/>
</dbReference>